<name>A0AA38P535_9AGAR</name>
<dbReference type="EMBL" id="MU806340">
    <property type="protein sequence ID" value="KAJ3836203.1"/>
    <property type="molecule type" value="Genomic_DNA"/>
</dbReference>
<gene>
    <name evidence="2" type="ORF">F5878DRAFT_663168</name>
</gene>
<accession>A0AA38P535</accession>
<evidence type="ECO:0000256" key="1">
    <source>
        <dbReference type="SAM" id="MobiDB-lite"/>
    </source>
</evidence>
<keyword evidence="3" id="KW-1185">Reference proteome</keyword>
<dbReference type="Proteomes" id="UP001163846">
    <property type="component" value="Unassembled WGS sequence"/>
</dbReference>
<evidence type="ECO:0000313" key="2">
    <source>
        <dbReference type="EMBL" id="KAJ3836203.1"/>
    </source>
</evidence>
<evidence type="ECO:0000313" key="3">
    <source>
        <dbReference type="Proteomes" id="UP001163846"/>
    </source>
</evidence>
<feature type="compositionally biased region" description="Basic residues" evidence="1">
    <location>
        <begin position="321"/>
        <end position="332"/>
    </location>
</feature>
<protein>
    <submittedName>
        <fullName evidence="2">Uncharacterized protein</fullName>
    </submittedName>
</protein>
<organism evidence="2 3">
    <name type="scientific">Lentinula raphanica</name>
    <dbReference type="NCBI Taxonomy" id="153919"/>
    <lineage>
        <taxon>Eukaryota</taxon>
        <taxon>Fungi</taxon>
        <taxon>Dikarya</taxon>
        <taxon>Basidiomycota</taxon>
        <taxon>Agaricomycotina</taxon>
        <taxon>Agaricomycetes</taxon>
        <taxon>Agaricomycetidae</taxon>
        <taxon>Agaricales</taxon>
        <taxon>Marasmiineae</taxon>
        <taxon>Omphalotaceae</taxon>
        <taxon>Lentinula</taxon>
    </lineage>
</organism>
<comment type="caution">
    <text evidence="2">The sequence shown here is derived from an EMBL/GenBank/DDBJ whole genome shotgun (WGS) entry which is preliminary data.</text>
</comment>
<proteinExistence type="predicted"/>
<feature type="region of interest" description="Disordered" evidence="1">
    <location>
        <begin position="313"/>
        <end position="349"/>
    </location>
</feature>
<reference evidence="2" key="1">
    <citation type="submission" date="2022-08" db="EMBL/GenBank/DDBJ databases">
        <authorList>
            <consortium name="DOE Joint Genome Institute"/>
            <person name="Min B."/>
            <person name="Riley R."/>
            <person name="Sierra-Patev S."/>
            <person name="Naranjo-Ortiz M."/>
            <person name="Looney B."/>
            <person name="Konkel Z."/>
            <person name="Slot J.C."/>
            <person name="Sakamoto Y."/>
            <person name="Steenwyk J.L."/>
            <person name="Rokas A."/>
            <person name="Carro J."/>
            <person name="Camarero S."/>
            <person name="Ferreira P."/>
            <person name="Molpeceres G."/>
            <person name="Ruiz-Duenas F.J."/>
            <person name="Serrano A."/>
            <person name="Henrissat B."/>
            <person name="Drula E."/>
            <person name="Hughes K.W."/>
            <person name="Mata J.L."/>
            <person name="Ishikawa N.K."/>
            <person name="Vargas-Isla R."/>
            <person name="Ushijima S."/>
            <person name="Smith C.A."/>
            <person name="Ahrendt S."/>
            <person name="Andreopoulos W."/>
            <person name="He G."/>
            <person name="Labutti K."/>
            <person name="Lipzen A."/>
            <person name="Ng V."/>
            <person name="Sandor L."/>
            <person name="Barry K."/>
            <person name="Martinez A.T."/>
            <person name="Xiao Y."/>
            <person name="Gibbons J.G."/>
            <person name="Terashima K."/>
            <person name="Hibbett D.S."/>
            <person name="Grigoriev I.V."/>
        </authorList>
    </citation>
    <scope>NUCLEOTIDE SEQUENCE</scope>
    <source>
        <strain evidence="2">TFB9207</strain>
    </source>
</reference>
<sequence>MAWISAIAVIASPTNRPPSGTEIFAVTLSQVRVQAFQPNGNAFGLVSTGAVYLTVYPGPEHLYKDGERVLTGSIFDQYYTFLGNVVFPEGKAKEYVQQARQYAQGFEYPDKEGTRNYWEYLNHGIGKLCEQSLFQDTQLKGNWEMNLREGMFLQPNHNIYLIEYVIQKGSSNKVPTGEVSVVVGDTNILHSHPVDHRTRFARLHTIGQIKSGLRELSLRVLYAFAAEHTVGGDAVVQEMKRIEEVWRYDYERPRPQRNAKVELLDLAQWKFAEDILKGLAANGYITETTLEKYRETRSERISVYISRIENRRKDQRDKALRKWVRKEPHKRGPQPFQREKLEWPSVEPA</sequence>
<dbReference type="AlphaFoldDB" id="A0AA38P535"/>